<dbReference type="PANTHER" id="PTHR10953">
    <property type="entry name" value="UBIQUITIN-ACTIVATING ENZYME E1"/>
    <property type="match status" value="1"/>
</dbReference>
<dbReference type="Proteomes" id="UP000094385">
    <property type="component" value="Unassembled WGS sequence"/>
</dbReference>
<reference evidence="11 12" key="1">
    <citation type="journal article" date="2016" name="Proc. Natl. Acad. Sci. U.S.A.">
        <title>Comparative genomics of biotechnologically important yeasts.</title>
        <authorList>
            <person name="Riley R."/>
            <person name="Haridas S."/>
            <person name="Wolfe K.H."/>
            <person name="Lopes M.R."/>
            <person name="Hittinger C.T."/>
            <person name="Goeker M."/>
            <person name="Salamov A.A."/>
            <person name="Wisecaver J.H."/>
            <person name="Long T.M."/>
            <person name="Calvey C.H."/>
            <person name="Aerts A.L."/>
            <person name="Barry K.W."/>
            <person name="Choi C."/>
            <person name="Clum A."/>
            <person name="Coughlan A.Y."/>
            <person name="Deshpande S."/>
            <person name="Douglass A.P."/>
            <person name="Hanson S.J."/>
            <person name="Klenk H.-P."/>
            <person name="LaButti K.M."/>
            <person name="Lapidus A."/>
            <person name="Lindquist E.A."/>
            <person name="Lipzen A.M."/>
            <person name="Meier-Kolthoff J.P."/>
            <person name="Ohm R.A."/>
            <person name="Otillar R.P."/>
            <person name="Pangilinan J.L."/>
            <person name="Peng Y."/>
            <person name="Rokas A."/>
            <person name="Rosa C.A."/>
            <person name="Scheuner C."/>
            <person name="Sibirny A.A."/>
            <person name="Slot J.C."/>
            <person name="Stielow J.B."/>
            <person name="Sun H."/>
            <person name="Kurtzman C.P."/>
            <person name="Blackwell M."/>
            <person name="Grigoriev I.V."/>
            <person name="Jeffries T.W."/>
        </authorList>
    </citation>
    <scope>NUCLEOTIDE SEQUENCE [LARGE SCALE GENOMIC DNA]</scope>
    <source>
        <strain evidence="11 12">NRRL Y-11557</strain>
    </source>
</reference>
<evidence type="ECO:0000256" key="3">
    <source>
        <dbReference type="ARBA" id="ARBA00022448"/>
    </source>
</evidence>
<dbReference type="GO" id="GO:0019778">
    <property type="term" value="F:Atg12 activating enzyme activity"/>
    <property type="evidence" value="ECO:0007669"/>
    <property type="project" value="EnsemblFungi"/>
</dbReference>
<feature type="active site" description="Glycyl thioester intermediate" evidence="6">
    <location>
        <position position="529"/>
    </location>
</feature>
<evidence type="ECO:0000256" key="4">
    <source>
        <dbReference type="ARBA" id="ARBA00022927"/>
    </source>
</evidence>
<evidence type="ECO:0000256" key="5">
    <source>
        <dbReference type="ARBA" id="ARBA00023006"/>
    </source>
</evidence>
<comment type="subcellular location">
    <subcellularLocation>
        <location evidence="7">Cytoplasm</location>
    </subcellularLocation>
    <subcellularLocation>
        <location evidence="7">Preautophagosomal structure</location>
    </subcellularLocation>
</comment>
<dbReference type="InterPro" id="IPR035985">
    <property type="entry name" value="Ubiquitin-activating_enz"/>
</dbReference>
<dbReference type="GO" id="GO:0005829">
    <property type="term" value="C:cytosol"/>
    <property type="evidence" value="ECO:0007669"/>
    <property type="project" value="EnsemblFungi"/>
</dbReference>
<dbReference type="PANTHER" id="PTHR10953:SF3">
    <property type="entry name" value="UBIQUITIN-LIKE MODIFIER-ACTIVATING ENZYME ATG7"/>
    <property type="match status" value="1"/>
</dbReference>
<name>A0A1E3QAU3_LIPST</name>
<dbReference type="NCBIfam" id="TIGR01381">
    <property type="entry name" value="E1_like_apg7"/>
    <property type="match status" value="1"/>
</dbReference>
<dbReference type="Gene3D" id="3.40.140.100">
    <property type="entry name" value="Ubiquitin-like modifier-activating enzyme ATG7 C-terminal domain"/>
    <property type="match status" value="1"/>
</dbReference>
<dbReference type="Pfam" id="PF00899">
    <property type="entry name" value="ThiF"/>
    <property type="match status" value="1"/>
</dbReference>
<evidence type="ECO:0000313" key="12">
    <source>
        <dbReference type="Proteomes" id="UP000094385"/>
    </source>
</evidence>
<evidence type="ECO:0000313" key="11">
    <source>
        <dbReference type="EMBL" id="ODQ74823.1"/>
    </source>
</evidence>
<keyword evidence="12" id="KW-1185">Reference proteome</keyword>
<dbReference type="Pfam" id="PF16420">
    <property type="entry name" value="ATG7_N"/>
    <property type="match status" value="1"/>
</dbReference>
<gene>
    <name evidence="11" type="ORF">LIPSTDRAFT_1582</name>
</gene>
<dbReference type="FunFam" id="3.40.140.70:FF:000001">
    <property type="entry name" value="Ubiquitin-like modifier-activating enzyme atg7"/>
    <property type="match status" value="1"/>
</dbReference>
<keyword evidence="3 7" id="KW-0813">Transport</keyword>
<evidence type="ECO:0000259" key="9">
    <source>
        <dbReference type="Pfam" id="PF00899"/>
    </source>
</evidence>
<dbReference type="InterPro" id="IPR032197">
    <property type="entry name" value="Atg7_N"/>
</dbReference>
<dbReference type="GO" id="GO:0097632">
    <property type="term" value="C:extrinsic component of phagophore assembly site membrane"/>
    <property type="evidence" value="ECO:0007669"/>
    <property type="project" value="EnsemblFungi"/>
</dbReference>
<keyword evidence="4 7" id="KW-0653">Protein transport</keyword>
<evidence type="ECO:0000256" key="2">
    <source>
        <dbReference type="ARBA" id="ARBA00017647"/>
    </source>
</evidence>
<keyword evidence="5 7" id="KW-0072">Autophagy</keyword>
<dbReference type="InterPro" id="IPR042522">
    <property type="entry name" value="Atg7_N_1"/>
</dbReference>
<dbReference type="InterPro" id="IPR045886">
    <property type="entry name" value="ThiF/MoeB/HesA"/>
</dbReference>
<feature type="domain" description="Ubiquitin-like modifier-activating enzyme Atg7 N-terminal" evidence="10">
    <location>
        <begin position="6"/>
        <end position="311"/>
    </location>
</feature>
<dbReference type="GO" id="GO:0042802">
    <property type="term" value="F:identical protein binding"/>
    <property type="evidence" value="ECO:0007669"/>
    <property type="project" value="EnsemblFungi"/>
</dbReference>
<dbReference type="FunFam" id="3.40.50.720:FF:000243">
    <property type="entry name" value="Ubiquitin-like modifier-activating enzyme ATG7"/>
    <property type="match status" value="1"/>
</dbReference>
<evidence type="ECO:0000256" key="1">
    <source>
        <dbReference type="ARBA" id="ARBA00010931"/>
    </source>
</evidence>
<dbReference type="AlphaFoldDB" id="A0A1E3QAU3"/>
<accession>A0A1E3QAU3</accession>
<dbReference type="SUPFAM" id="SSF69572">
    <property type="entry name" value="Activating enzymes of the ubiquitin-like proteins"/>
    <property type="match status" value="1"/>
</dbReference>
<dbReference type="STRING" id="675824.A0A1E3QAU3"/>
<keyword evidence="7" id="KW-0833">Ubl conjugation pathway</keyword>
<feature type="domain" description="THIF-type NAD/FAD binding fold" evidence="9">
    <location>
        <begin position="329"/>
        <end position="557"/>
    </location>
</feature>
<comment type="similarity">
    <text evidence="1 7">Belongs to the ATG7 family.</text>
</comment>
<comment type="subunit">
    <text evidence="7">Homodimer.</text>
</comment>
<organism evidence="11 12">
    <name type="scientific">Lipomyces starkeyi NRRL Y-11557</name>
    <dbReference type="NCBI Taxonomy" id="675824"/>
    <lineage>
        <taxon>Eukaryota</taxon>
        <taxon>Fungi</taxon>
        <taxon>Dikarya</taxon>
        <taxon>Ascomycota</taxon>
        <taxon>Saccharomycotina</taxon>
        <taxon>Lipomycetes</taxon>
        <taxon>Lipomycetales</taxon>
        <taxon>Lipomycetaceae</taxon>
        <taxon>Lipomyces</taxon>
    </lineage>
</organism>
<evidence type="ECO:0000259" key="10">
    <source>
        <dbReference type="Pfam" id="PF16420"/>
    </source>
</evidence>
<dbReference type="OrthoDB" id="338614at2759"/>
<dbReference type="GO" id="GO:0032258">
    <property type="term" value="P:cytoplasm to vacuole targeting by the Cvt pathway"/>
    <property type="evidence" value="ECO:0007669"/>
    <property type="project" value="EnsemblFungi"/>
</dbReference>
<evidence type="ECO:0000256" key="6">
    <source>
        <dbReference type="PIRSR" id="PIRSR606285-1"/>
    </source>
</evidence>
<dbReference type="InterPro" id="IPR000594">
    <property type="entry name" value="ThiF_NAD_FAD-bd"/>
</dbReference>
<proteinExistence type="inferred from homology"/>
<dbReference type="GO" id="GO:0032446">
    <property type="term" value="P:protein modification by small protein conjugation"/>
    <property type="evidence" value="ECO:0007669"/>
    <property type="project" value="EnsemblFungi"/>
</dbReference>
<dbReference type="Gene3D" id="3.40.140.70">
    <property type="entry name" value="Ubiquitin-like modifier-activating enzyme ATG7 N-terminal domain"/>
    <property type="match status" value="1"/>
</dbReference>
<evidence type="ECO:0000256" key="8">
    <source>
        <dbReference type="SAM" id="MobiDB-lite"/>
    </source>
</evidence>
<dbReference type="GO" id="GO:0000422">
    <property type="term" value="P:autophagy of mitochondrion"/>
    <property type="evidence" value="ECO:0007669"/>
    <property type="project" value="EnsemblFungi"/>
</dbReference>
<protein>
    <recommendedName>
        <fullName evidence="2 7">Ubiquitin-like modifier-activating enzyme ATG7</fullName>
    </recommendedName>
    <alternativeName>
        <fullName evidence="7">Autophagy-related protein 7</fullName>
    </alternativeName>
</protein>
<feature type="region of interest" description="Disordered" evidence="8">
    <location>
        <begin position="559"/>
        <end position="578"/>
    </location>
</feature>
<dbReference type="GO" id="GO:0034727">
    <property type="term" value="P:piecemeal microautophagy of the nucleus"/>
    <property type="evidence" value="ECO:0007669"/>
    <property type="project" value="EnsemblFungi"/>
</dbReference>
<dbReference type="EMBL" id="KV454291">
    <property type="protein sequence ID" value="ODQ74823.1"/>
    <property type="molecule type" value="Genomic_DNA"/>
</dbReference>
<dbReference type="InterPro" id="IPR042523">
    <property type="entry name" value="Atg7_N_2"/>
</dbReference>
<dbReference type="GO" id="GO:0000045">
    <property type="term" value="P:autophagosome assembly"/>
    <property type="evidence" value="ECO:0007669"/>
    <property type="project" value="TreeGrafter"/>
</dbReference>
<dbReference type="GO" id="GO:0019779">
    <property type="term" value="F:Atg8 activating enzyme activity"/>
    <property type="evidence" value="ECO:0007669"/>
    <property type="project" value="EnsemblFungi"/>
</dbReference>
<sequence>MPSTAVQFAPLRSFVDPSFFSVLTAKKLNEYRLDASEKPLIGLYSIPVSTSASSSGIVTLDGDSFDETASRISDHDFIANGTLLNLNTIEEFKQFDKSRLIQEEGKKIFDAIQEGEIIKTPSKLCSFYLISFSDLKKYKFYYWFAFPAVHSDWAFAEVDSVVPVGLEASAALTTAITSWHKSVDKKLHGFFLLKQNSGEWKVGSLSEWTHFWDDADTTGITVGFIDTSAFPNYPGWPLRNFLAFLKHQGLLRVKVLCFRDLRTLSSESRSIWMQFERRDATRTDELLRTTGWERNSQNKLAPKMSDLAPLMDPKRLADQAVDLNLKLMRWRIAPNLDIDKVQNTKCLLLGAGTLGSYVARALMGWGVRQMTFVDNSTVSFSNPVRQALYNFTDCLDGGAVKATRAAEALKEIYPGVDSVGYCLSVPMAGHPVSNEKTQRYEYEKLVELIDAHDAIFLLMDSREARWLPTVIACAKRKVVINSALGFDSYVVMRHGVRVTTGDERLGCYFCNDIFAPSDSLTDRTLDQMCTVTRPGVALIASGLAAELFVSIIQHPLGPEAPAPSPAPKNSDGGSEFQHPLGDVPHQIRGFLHNFQQMNIKGANYTYCSACSDPILQAWERDGWSFVRNALNVQKFVDEVSGLADVQRRAYEIAEEEDWDYDDDGSVDM</sequence>
<dbReference type="Gene3D" id="3.40.50.720">
    <property type="entry name" value="NAD(P)-binding Rossmann-like Domain"/>
    <property type="match status" value="1"/>
</dbReference>
<dbReference type="InterPro" id="IPR006285">
    <property type="entry name" value="Atg7"/>
</dbReference>
<keyword evidence="7" id="KW-0963">Cytoplasm</keyword>
<comment type="function">
    <text evidence="7">E1-like activating enzyme involved in the 2 ubiquitin-like systems required for cytoplasm to vacuole transport (Cvt) and autophagy. Activates ATG12 for its conjugation with ATG5 and ATG8 for its conjugation with phosphatidylethanolamine. Both systems are needed for the ATG8 association to Cvt vesicles and autophagosomes membranes. Autophagy is essential for maintenance of amino acid levels and protein synthesis under nitrogen starvation. Required for selective autophagic degradation of the nucleus (nucleophagy) as well as for mitophagy which contributes to regulate mitochondrial quantity and quality by eliminating the mitochondria to a basal level to fulfill cellular energy requirements and preventing excess ROS production.</text>
</comment>
<dbReference type="GO" id="GO:0006995">
    <property type="term" value="P:cellular response to nitrogen starvation"/>
    <property type="evidence" value="ECO:0007669"/>
    <property type="project" value="TreeGrafter"/>
</dbReference>
<evidence type="ECO:0000256" key="7">
    <source>
        <dbReference type="RuleBase" id="RU366022"/>
    </source>
</evidence>